<evidence type="ECO:0000313" key="3">
    <source>
        <dbReference type="Proteomes" id="UP000290288"/>
    </source>
</evidence>
<dbReference type="Proteomes" id="UP000290288">
    <property type="component" value="Unassembled WGS sequence"/>
</dbReference>
<feature type="compositionally biased region" description="Low complexity" evidence="1">
    <location>
        <begin position="506"/>
        <end position="526"/>
    </location>
</feature>
<feature type="region of interest" description="Disordered" evidence="1">
    <location>
        <begin position="415"/>
        <end position="452"/>
    </location>
</feature>
<evidence type="ECO:0000256" key="1">
    <source>
        <dbReference type="SAM" id="MobiDB-lite"/>
    </source>
</evidence>
<keyword evidence="3" id="KW-1185">Reference proteome</keyword>
<dbReference type="EMBL" id="SDEE01000078">
    <property type="protein sequence ID" value="RXW22237.1"/>
    <property type="molecule type" value="Genomic_DNA"/>
</dbReference>
<comment type="caution">
    <text evidence="2">The sequence shown here is derived from an EMBL/GenBank/DDBJ whole genome shotgun (WGS) entry which is preliminary data.</text>
</comment>
<organism evidence="2 3">
    <name type="scientific">Candolleomyces aberdarensis</name>
    <dbReference type="NCBI Taxonomy" id="2316362"/>
    <lineage>
        <taxon>Eukaryota</taxon>
        <taxon>Fungi</taxon>
        <taxon>Dikarya</taxon>
        <taxon>Basidiomycota</taxon>
        <taxon>Agaricomycotina</taxon>
        <taxon>Agaricomycetes</taxon>
        <taxon>Agaricomycetidae</taxon>
        <taxon>Agaricales</taxon>
        <taxon>Agaricineae</taxon>
        <taxon>Psathyrellaceae</taxon>
        <taxon>Candolleomyces</taxon>
    </lineage>
</organism>
<reference evidence="2 3" key="1">
    <citation type="submission" date="2019-01" db="EMBL/GenBank/DDBJ databases">
        <title>Draft genome sequence of Psathyrella aberdarensis IHI B618.</title>
        <authorList>
            <person name="Buettner E."/>
            <person name="Kellner H."/>
        </authorList>
    </citation>
    <scope>NUCLEOTIDE SEQUENCE [LARGE SCALE GENOMIC DNA]</scope>
    <source>
        <strain evidence="2 3">IHI B618</strain>
    </source>
</reference>
<feature type="region of interest" description="Disordered" evidence="1">
    <location>
        <begin position="1"/>
        <end position="40"/>
    </location>
</feature>
<sequence length="564" mass="60590">MPLASHGALRATGRKAANALRSSHPHSTNGQGSGGTGARALHISAPSSATHGQHLSFGQTITHTLEQIRPRTPPNKLFSTTRNFVTTIFTRLSAPGLKVPVNVPHRFASVGNRSLATGLANPSIRNGLSLPARHAIHNKAFGAGTFLPRAPFAPRPPIATQVGLGTARNFSTSRPIFQNIVDNVPIALRSLYEADLDVDFARKKAGSKRPLYTALNKPKGIQKMKAKPTNANKPTLAASTKKVETDKENVVIENAAAELEHYFRAPTPPAVTTLVFIPLAPTPTNRLPLATRDALHSSRRPGSLIPLHEVGALHATHNTHGLRVSTLFARLDQANVWAHTGVTCSAYSGNPRKVALIDEDDASSDDELEGVCTFLKLEFAGWTLAEVRGVIGESGQGWCIFEEIWRDELREDGKGMLSEEEDEDLSSELGSHSSSCFSPQARSTNLDSGMQSPVMDPAQSFVMPTLDFSSSFLGQSAFAAAEQSTGSQRAPKVFECDDPWVEDGYSSSGSSSGSISRSSSSSSLGLIIDPPSENGWFASASSRFESNRFASVISYDDEPRERLF</sequence>
<protein>
    <submittedName>
        <fullName evidence="2">Uncharacterized protein</fullName>
    </submittedName>
</protein>
<dbReference type="OrthoDB" id="2585251at2759"/>
<evidence type="ECO:0000313" key="2">
    <source>
        <dbReference type="EMBL" id="RXW22237.1"/>
    </source>
</evidence>
<proteinExistence type="predicted"/>
<gene>
    <name evidence="2" type="ORF">EST38_g3615</name>
</gene>
<feature type="compositionally biased region" description="Polar residues" evidence="1">
    <location>
        <begin position="436"/>
        <end position="451"/>
    </location>
</feature>
<dbReference type="AlphaFoldDB" id="A0A4Q2DPY5"/>
<accession>A0A4Q2DPY5</accession>
<name>A0A4Q2DPY5_9AGAR</name>
<dbReference type="STRING" id="2316362.A0A4Q2DPY5"/>
<feature type="region of interest" description="Disordered" evidence="1">
    <location>
        <begin position="504"/>
        <end position="526"/>
    </location>
</feature>